<accession>A0A0K2T1A8</accession>
<evidence type="ECO:0000313" key="1">
    <source>
        <dbReference type="EMBL" id="CDW19819.1"/>
    </source>
</evidence>
<protein>
    <submittedName>
        <fullName evidence="1">Uncharacterized protein</fullName>
    </submittedName>
</protein>
<proteinExistence type="predicted"/>
<name>A0A0K2T1A8_LEPSM</name>
<reference evidence="1" key="1">
    <citation type="submission" date="2014-05" db="EMBL/GenBank/DDBJ databases">
        <authorList>
            <person name="Chronopoulou M."/>
        </authorList>
    </citation>
    <scope>NUCLEOTIDE SEQUENCE</scope>
    <source>
        <tissue evidence="1">Whole organism</tissue>
    </source>
</reference>
<organism evidence="1">
    <name type="scientific">Lepeophtheirus salmonis</name>
    <name type="common">Salmon louse</name>
    <name type="synonym">Caligus salmonis</name>
    <dbReference type="NCBI Taxonomy" id="72036"/>
    <lineage>
        <taxon>Eukaryota</taxon>
        <taxon>Metazoa</taxon>
        <taxon>Ecdysozoa</taxon>
        <taxon>Arthropoda</taxon>
        <taxon>Crustacea</taxon>
        <taxon>Multicrustacea</taxon>
        <taxon>Hexanauplia</taxon>
        <taxon>Copepoda</taxon>
        <taxon>Siphonostomatoida</taxon>
        <taxon>Caligidae</taxon>
        <taxon>Lepeophtheirus</taxon>
    </lineage>
</organism>
<sequence>MTTSSLVPVNLLIFDTSQIERGTYERTEKSIMFGYGKVN</sequence>
<dbReference type="EMBL" id="HACA01002458">
    <property type="protein sequence ID" value="CDW19819.1"/>
    <property type="molecule type" value="Transcribed_RNA"/>
</dbReference>
<dbReference type="AlphaFoldDB" id="A0A0K2T1A8"/>